<keyword evidence="1 3" id="KW-0853">WD repeat</keyword>
<feature type="repeat" description="WD" evidence="3">
    <location>
        <begin position="133"/>
        <end position="174"/>
    </location>
</feature>
<dbReference type="SMART" id="SM00320">
    <property type="entry name" value="WD40"/>
    <property type="match status" value="5"/>
</dbReference>
<dbReference type="InterPro" id="IPR020472">
    <property type="entry name" value="WD40_PAC1"/>
</dbReference>
<keyword evidence="2" id="KW-0677">Repeat</keyword>
<dbReference type="EMBL" id="JAPUFD010000007">
    <property type="protein sequence ID" value="MDI1488469.1"/>
    <property type="molecule type" value="Genomic_DNA"/>
</dbReference>
<dbReference type="PRINTS" id="PR00320">
    <property type="entry name" value="GPROTEINBRPT"/>
</dbReference>
<dbReference type="PROSITE" id="PS50082">
    <property type="entry name" value="WD_REPEATS_2"/>
    <property type="match status" value="5"/>
</dbReference>
<gene>
    <name evidence="5" type="primary">TAF5_2</name>
    <name evidence="5" type="ORF">OHK93_007744</name>
</gene>
<sequence>MLVAAGMSESYIRVWSLDGKALPSQAEGELPSASRRLIGHSGPVYGVSFSPATASNGLYGISTGSKYLLSSSADGSVRLWSLDTWACLVVYKGHSHPVWDVTWGPFGLYFLTGSHDKTARLWRTDHIADLRMFVGHDKDIDCVAFHPNSAYVFSGSCDKIVRMWAVSSGYPVRMFTGHTGNVTCLACSPSGKVLASADDAGTIILWDLASGRLRKRMRGHARGGIWSVAWSMESTVLTSGGADGTVRVWDVEPPEPVKDGNSLTSGRPAADGNNGQKIEGNAQIQTVAGAGKKKGKDVVVTADQISAFPTKKSPVYKVRFTRQNLVIAGGAYLP</sequence>
<dbReference type="GO" id="GO:0016251">
    <property type="term" value="F:RNA polymerase II general transcription initiation factor activity"/>
    <property type="evidence" value="ECO:0007669"/>
    <property type="project" value="TreeGrafter"/>
</dbReference>
<dbReference type="InterPro" id="IPR036322">
    <property type="entry name" value="WD40_repeat_dom_sf"/>
</dbReference>
<dbReference type="InterPro" id="IPR015943">
    <property type="entry name" value="WD40/YVTN_repeat-like_dom_sf"/>
</dbReference>
<accession>A0AA43QMS2</accession>
<dbReference type="InterPro" id="IPR001680">
    <property type="entry name" value="WD40_rpt"/>
</dbReference>
<proteinExistence type="predicted"/>
<dbReference type="Proteomes" id="UP001161017">
    <property type="component" value="Unassembled WGS sequence"/>
</dbReference>
<dbReference type="GO" id="GO:0005669">
    <property type="term" value="C:transcription factor TFIID complex"/>
    <property type="evidence" value="ECO:0007669"/>
    <property type="project" value="TreeGrafter"/>
</dbReference>
<comment type="caution">
    <text evidence="5">The sequence shown here is derived from an EMBL/GenBank/DDBJ whole genome shotgun (WGS) entry which is preliminary data.</text>
</comment>
<feature type="region of interest" description="Disordered" evidence="4">
    <location>
        <begin position="252"/>
        <end position="277"/>
    </location>
</feature>
<dbReference type="Gene3D" id="2.130.10.10">
    <property type="entry name" value="YVTN repeat-like/Quinoprotein amine dehydrogenase"/>
    <property type="match status" value="2"/>
</dbReference>
<evidence type="ECO:0000313" key="6">
    <source>
        <dbReference type="Proteomes" id="UP001161017"/>
    </source>
</evidence>
<name>A0AA43QMS2_9LECA</name>
<keyword evidence="6" id="KW-1185">Reference proteome</keyword>
<dbReference type="PROSITE" id="PS50294">
    <property type="entry name" value="WD_REPEATS_REGION"/>
    <property type="match status" value="5"/>
</dbReference>
<evidence type="ECO:0000256" key="4">
    <source>
        <dbReference type="SAM" id="MobiDB-lite"/>
    </source>
</evidence>
<feature type="repeat" description="WD" evidence="3">
    <location>
        <begin position="175"/>
        <end position="216"/>
    </location>
</feature>
<dbReference type="CDD" id="cd00200">
    <property type="entry name" value="WD40"/>
    <property type="match status" value="1"/>
</dbReference>
<dbReference type="InterPro" id="IPR019775">
    <property type="entry name" value="WD40_repeat_CS"/>
</dbReference>
<dbReference type="PANTHER" id="PTHR19879">
    <property type="entry name" value="TRANSCRIPTION INITIATION FACTOR TFIID"/>
    <property type="match status" value="1"/>
</dbReference>
<evidence type="ECO:0000256" key="2">
    <source>
        <dbReference type="ARBA" id="ARBA00022737"/>
    </source>
</evidence>
<protein>
    <submittedName>
        <fullName evidence="5">Transcription initiation factor TFIID subunit 5</fullName>
    </submittedName>
</protein>
<dbReference type="PANTHER" id="PTHR19879:SF1">
    <property type="entry name" value="CANNONBALL-RELATED"/>
    <property type="match status" value="1"/>
</dbReference>
<feature type="repeat" description="WD" evidence="3">
    <location>
        <begin position="225"/>
        <end position="259"/>
    </location>
</feature>
<feature type="repeat" description="WD" evidence="3">
    <location>
        <begin position="37"/>
        <end position="84"/>
    </location>
</feature>
<evidence type="ECO:0000256" key="3">
    <source>
        <dbReference type="PROSITE-ProRule" id="PRU00221"/>
    </source>
</evidence>
<evidence type="ECO:0000313" key="5">
    <source>
        <dbReference type="EMBL" id="MDI1488469.1"/>
    </source>
</evidence>
<dbReference type="SUPFAM" id="SSF50978">
    <property type="entry name" value="WD40 repeat-like"/>
    <property type="match status" value="1"/>
</dbReference>
<feature type="repeat" description="WD" evidence="3">
    <location>
        <begin position="91"/>
        <end position="122"/>
    </location>
</feature>
<dbReference type="AlphaFoldDB" id="A0AA43QMS2"/>
<evidence type="ECO:0000256" key="1">
    <source>
        <dbReference type="ARBA" id="ARBA00022574"/>
    </source>
</evidence>
<dbReference type="PROSITE" id="PS00678">
    <property type="entry name" value="WD_REPEATS_1"/>
    <property type="match status" value="1"/>
</dbReference>
<dbReference type="Pfam" id="PF00400">
    <property type="entry name" value="WD40"/>
    <property type="match status" value="5"/>
</dbReference>
<organism evidence="5 6">
    <name type="scientific">Ramalina farinacea</name>
    <dbReference type="NCBI Taxonomy" id="258253"/>
    <lineage>
        <taxon>Eukaryota</taxon>
        <taxon>Fungi</taxon>
        <taxon>Dikarya</taxon>
        <taxon>Ascomycota</taxon>
        <taxon>Pezizomycotina</taxon>
        <taxon>Lecanoromycetes</taxon>
        <taxon>OSLEUM clade</taxon>
        <taxon>Lecanoromycetidae</taxon>
        <taxon>Lecanorales</taxon>
        <taxon>Lecanorineae</taxon>
        <taxon>Ramalinaceae</taxon>
        <taxon>Ramalina</taxon>
    </lineage>
</organism>
<reference evidence="5" key="1">
    <citation type="journal article" date="2023" name="Genome Biol. Evol.">
        <title>First Whole Genome Sequence and Flow Cytometry Genome Size Data for the Lichen-Forming Fungus Ramalina farinacea (Ascomycota).</title>
        <authorList>
            <person name="Llewellyn T."/>
            <person name="Mian S."/>
            <person name="Hill R."/>
            <person name="Leitch I.J."/>
            <person name="Gaya E."/>
        </authorList>
    </citation>
    <scope>NUCLEOTIDE SEQUENCE</scope>
    <source>
        <strain evidence="5">LIQ254RAFAR</strain>
    </source>
</reference>
<dbReference type="GO" id="GO:0006367">
    <property type="term" value="P:transcription initiation at RNA polymerase II promoter"/>
    <property type="evidence" value="ECO:0007669"/>
    <property type="project" value="TreeGrafter"/>
</dbReference>